<evidence type="ECO:0000313" key="2">
    <source>
        <dbReference type="Proteomes" id="UP000028073"/>
    </source>
</evidence>
<reference evidence="1 2" key="1">
    <citation type="submission" date="2014-06" db="EMBL/GenBank/DDBJ databases">
        <title>Whole Genome Sequences of Three Symbiotic Endozoicomonas Bacteria.</title>
        <authorList>
            <person name="Neave M.J."/>
            <person name="Apprill A."/>
            <person name="Voolstra C.R."/>
        </authorList>
    </citation>
    <scope>NUCLEOTIDE SEQUENCE [LARGE SCALE GENOMIC DNA]</scope>
    <source>
        <strain evidence="1 2">DSM 25634</strain>
    </source>
</reference>
<sequence>MTEPSVSIYIPIAFQDATLLPAFAHPDHLLLAGSQGFVHLSPGSILKSNGYTDPLIYRRHCNACKVIYSNDQHIMFYQDKQSEQNQPK</sequence>
<dbReference type="EMBL" id="JOKH01000001">
    <property type="protein sequence ID" value="KEQ19247.1"/>
    <property type="molecule type" value="Genomic_DNA"/>
</dbReference>
<dbReference type="Proteomes" id="UP000028073">
    <property type="component" value="Unassembled WGS sequence"/>
</dbReference>
<keyword evidence="2" id="KW-1185">Reference proteome</keyword>
<proteinExistence type="predicted"/>
<organism evidence="1 2">
    <name type="scientific">Endozoicomonas numazuensis</name>
    <dbReference type="NCBI Taxonomy" id="1137799"/>
    <lineage>
        <taxon>Bacteria</taxon>
        <taxon>Pseudomonadati</taxon>
        <taxon>Pseudomonadota</taxon>
        <taxon>Gammaproteobacteria</taxon>
        <taxon>Oceanospirillales</taxon>
        <taxon>Endozoicomonadaceae</taxon>
        <taxon>Endozoicomonas</taxon>
    </lineage>
</organism>
<comment type="caution">
    <text evidence="1">The sequence shown here is derived from an EMBL/GenBank/DDBJ whole genome shotgun (WGS) entry which is preliminary data.</text>
</comment>
<accession>A0A081NLC4</accession>
<gene>
    <name evidence="1" type="ORF">GZ78_04475</name>
</gene>
<dbReference type="AlphaFoldDB" id="A0A081NLC4"/>
<protein>
    <submittedName>
        <fullName evidence="1">Uncharacterized protein</fullName>
    </submittedName>
</protein>
<evidence type="ECO:0000313" key="1">
    <source>
        <dbReference type="EMBL" id="KEQ19247.1"/>
    </source>
</evidence>
<name>A0A081NLC4_9GAMM</name>